<dbReference type="Proteomes" id="UP000182983">
    <property type="component" value="Unassembled WGS sequence"/>
</dbReference>
<dbReference type="RefSeq" id="WP_074766479.1">
    <property type="nucleotide sequence ID" value="NZ_FNWO01000004.1"/>
</dbReference>
<sequence>MFRYAGLIALGLLLSGCGPALPPPEAVRLAPVPGVSPPLAARVMIFAGQGDLDRKLTVQATRLQTEEGTVKDGTALAQAARAVLSKAFARVELNDASLRPQIVVRLYGQGLWSKPNSRLQVGCGIDAFTADGFPIGNFGGRYDINTGDYESTLAPSYAQCLKVPVEQLLASPALARLAAAGFRDPPAVAVERWMQSLGPIPATRP</sequence>
<dbReference type="AlphaFoldDB" id="A0A1H6HD45"/>
<organism evidence="2 3">
    <name type="scientific">Magnetospirillum fulvum</name>
    <name type="common">Rhodospirillum fulvum</name>
    <dbReference type="NCBI Taxonomy" id="1082"/>
    <lineage>
        <taxon>Bacteria</taxon>
        <taxon>Pseudomonadati</taxon>
        <taxon>Pseudomonadota</taxon>
        <taxon>Alphaproteobacteria</taxon>
        <taxon>Rhodospirillales</taxon>
        <taxon>Rhodospirillaceae</taxon>
        <taxon>Magnetospirillum</taxon>
    </lineage>
</organism>
<evidence type="ECO:0000313" key="2">
    <source>
        <dbReference type="EMBL" id="SEH32010.1"/>
    </source>
</evidence>
<dbReference type="EMBL" id="FNWO01000004">
    <property type="protein sequence ID" value="SEH32010.1"/>
    <property type="molecule type" value="Genomic_DNA"/>
</dbReference>
<protein>
    <recommendedName>
        <fullName evidence="4">Lipoprotein</fullName>
    </recommendedName>
</protein>
<evidence type="ECO:0008006" key="4">
    <source>
        <dbReference type="Google" id="ProtNLM"/>
    </source>
</evidence>
<evidence type="ECO:0000313" key="3">
    <source>
        <dbReference type="Proteomes" id="UP000182983"/>
    </source>
</evidence>
<feature type="signal peptide" evidence="1">
    <location>
        <begin position="1"/>
        <end position="20"/>
    </location>
</feature>
<dbReference type="OrthoDB" id="7350149at2"/>
<proteinExistence type="predicted"/>
<accession>A0A1H6HD45</accession>
<dbReference type="PROSITE" id="PS51257">
    <property type="entry name" value="PROKAR_LIPOPROTEIN"/>
    <property type="match status" value="1"/>
</dbReference>
<name>A0A1H6HD45_MAGFU</name>
<gene>
    <name evidence="2" type="ORF">SAMN04244559_01162</name>
</gene>
<reference evidence="3" key="1">
    <citation type="submission" date="2016-10" db="EMBL/GenBank/DDBJ databases">
        <authorList>
            <person name="Varghese N."/>
            <person name="Submissions S."/>
        </authorList>
    </citation>
    <scope>NUCLEOTIDE SEQUENCE [LARGE SCALE GENOMIC DNA]</scope>
    <source>
        <strain evidence="3">DSM 13234</strain>
    </source>
</reference>
<evidence type="ECO:0000256" key="1">
    <source>
        <dbReference type="SAM" id="SignalP"/>
    </source>
</evidence>
<keyword evidence="3" id="KW-1185">Reference proteome</keyword>
<keyword evidence="1" id="KW-0732">Signal</keyword>
<feature type="chain" id="PRO_5010377810" description="Lipoprotein" evidence="1">
    <location>
        <begin position="21"/>
        <end position="205"/>
    </location>
</feature>